<protein>
    <submittedName>
        <fullName evidence="2">M48 family metallopeptidase</fullName>
    </submittedName>
</protein>
<dbReference type="PANTHER" id="PTHR30399">
    <property type="entry name" value="UNCHARACTERIZED PROTEIN YGJP"/>
    <property type="match status" value="1"/>
</dbReference>
<dbReference type="Gene3D" id="3.30.2010.10">
    <property type="entry name" value="Metalloproteases ('zincins'), catalytic domain"/>
    <property type="match status" value="1"/>
</dbReference>
<organism evidence="2 3">
    <name type="scientific">Parvularcula lutaonensis</name>
    <dbReference type="NCBI Taxonomy" id="491923"/>
    <lineage>
        <taxon>Bacteria</taxon>
        <taxon>Pseudomonadati</taxon>
        <taxon>Pseudomonadota</taxon>
        <taxon>Alphaproteobacteria</taxon>
        <taxon>Parvularculales</taxon>
        <taxon>Parvularculaceae</taxon>
        <taxon>Parvularcula</taxon>
    </lineage>
</organism>
<dbReference type="InterPro" id="IPR002725">
    <property type="entry name" value="YgjP-like_metallopeptidase"/>
</dbReference>
<comment type="caution">
    <text evidence="2">The sequence shown here is derived from an EMBL/GenBank/DDBJ whole genome shotgun (WGS) entry which is preliminary data.</text>
</comment>
<gene>
    <name evidence="2" type="ORF">ACFONP_12415</name>
</gene>
<evidence type="ECO:0000259" key="1">
    <source>
        <dbReference type="Pfam" id="PF01863"/>
    </source>
</evidence>
<feature type="domain" description="YgjP-like metallopeptidase" evidence="1">
    <location>
        <begin position="9"/>
        <end position="202"/>
    </location>
</feature>
<evidence type="ECO:0000313" key="3">
    <source>
        <dbReference type="Proteomes" id="UP001595607"/>
    </source>
</evidence>
<reference evidence="3" key="1">
    <citation type="journal article" date="2019" name="Int. J. Syst. Evol. Microbiol.">
        <title>The Global Catalogue of Microorganisms (GCM) 10K type strain sequencing project: providing services to taxonomists for standard genome sequencing and annotation.</title>
        <authorList>
            <consortium name="The Broad Institute Genomics Platform"/>
            <consortium name="The Broad Institute Genome Sequencing Center for Infectious Disease"/>
            <person name="Wu L."/>
            <person name="Ma J."/>
        </authorList>
    </citation>
    <scope>NUCLEOTIDE SEQUENCE [LARGE SCALE GENOMIC DNA]</scope>
    <source>
        <strain evidence="3">KCTC 22245</strain>
    </source>
</reference>
<dbReference type="Proteomes" id="UP001595607">
    <property type="component" value="Unassembled WGS sequence"/>
</dbReference>
<dbReference type="RefSeq" id="WP_189576180.1">
    <property type="nucleotide sequence ID" value="NZ_BMXU01000002.1"/>
</dbReference>
<name>A0ABV7MEQ6_9PROT</name>
<proteinExistence type="predicted"/>
<sequence length="213" mass="24347">MRRHARARRYVLRVSGGVIHLTIPTRGSSKAADRWLRTKTDYVEKRLAETPDPVPFRFGSVLPVLGQDRLVRPVERGRARMTLDALLIPEGSPEQVDRAVRRLVRAACLDAARRDLFIYWSALGVEPRDTRVRDMKTLWGRCAQDGATVLNTRLAFAPREVFSAVAAHEAAHRIVMDHGPEFQETVRRLMPDYDRHDRWLRENGHGLFAYGAT</sequence>
<accession>A0ABV7MEQ6</accession>
<dbReference type="InterPro" id="IPR053136">
    <property type="entry name" value="UTP_pyrophosphatase-like"/>
</dbReference>
<dbReference type="Pfam" id="PF01863">
    <property type="entry name" value="YgjP-like"/>
    <property type="match status" value="1"/>
</dbReference>
<dbReference type="PANTHER" id="PTHR30399:SF1">
    <property type="entry name" value="UTP PYROPHOSPHATASE"/>
    <property type="match status" value="1"/>
</dbReference>
<dbReference type="CDD" id="cd07344">
    <property type="entry name" value="M48_yhfN_like"/>
    <property type="match status" value="1"/>
</dbReference>
<evidence type="ECO:0000313" key="2">
    <source>
        <dbReference type="EMBL" id="MFC3303533.1"/>
    </source>
</evidence>
<dbReference type="EMBL" id="JBHRVA010000003">
    <property type="protein sequence ID" value="MFC3303533.1"/>
    <property type="molecule type" value="Genomic_DNA"/>
</dbReference>
<keyword evidence="3" id="KW-1185">Reference proteome</keyword>